<evidence type="ECO:0000256" key="2">
    <source>
        <dbReference type="ARBA" id="ARBA00023067"/>
    </source>
</evidence>
<dbReference type="InterPro" id="IPR010992">
    <property type="entry name" value="IHF-like_DNA-bd_dom_sf"/>
</dbReference>
<evidence type="ECO:0000256" key="1">
    <source>
        <dbReference type="ARBA" id="ARBA00010529"/>
    </source>
</evidence>
<evidence type="ECO:0000256" key="3">
    <source>
        <dbReference type="ARBA" id="ARBA00023125"/>
    </source>
</evidence>
<organism evidence="5 6">
    <name type="scientific">Methylacidimicrobium tartarophylax</name>
    <dbReference type="NCBI Taxonomy" id="1041768"/>
    <lineage>
        <taxon>Bacteria</taxon>
        <taxon>Pseudomonadati</taxon>
        <taxon>Verrucomicrobiota</taxon>
        <taxon>Methylacidimicrobium</taxon>
    </lineage>
</organism>
<keyword evidence="2" id="KW-0226">DNA condensation</keyword>
<dbReference type="GO" id="GO:0030261">
    <property type="term" value="P:chromosome condensation"/>
    <property type="evidence" value="ECO:0007669"/>
    <property type="project" value="UniProtKB-KW"/>
</dbReference>
<comment type="similarity">
    <text evidence="1 4">Belongs to the bacterial histone-like protein family.</text>
</comment>
<evidence type="ECO:0000313" key="5">
    <source>
        <dbReference type="EMBL" id="VVM04391.1"/>
    </source>
</evidence>
<protein>
    <submittedName>
        <fullName evidence="5">DNA-binding protein HU</fullName>
    </submittedName>
</protein>
<dbReference type="GO" id="GO:0030527">
    <property type="term" value="F:structural constituent of chromatin"/>
    <property type="evidence" value="ECO:0007669"/>
    <property type="project" value="InterPro"/>
</dbReference>
<name>A0A5E6M4V9_9BACT</name>
<dbReference type="SUPFAM" id="SSF47729">
    <property type="entry name" value="IHF-like DNA-binding proteins"/>
    <property type="match status" value="1"/>
</dbReference>
<proteinExistence type="inferred from homology"/>
<dbReference type="Proteomes" id="UP000334923">
    <property type="component" value="Unassembled WGS sequence"/>
</dbReference>
<dbReference type="PANTHER" id="PTHR33175">
    <property type="entry name" value="DNA-BINDING PROTEIN HU"/>
    <property type="match status" value="1"/>
</dbReference>
<dbReference type="GO" id="GO:0003677">
    <property type="term" value="F:DNA binding"/>
    <property type="evidence" value="ECO:0007669"/>
    <property type="project" value="UniProtKB-KW"/>
</dbReference>
<dbReference type="AlphaFoldDB" id="A0A5E6M4V9"/>
<evidence type="ECO:0000313" key="6">
    <source>
        <dbReference type="Proteomes" id="UP000334923"/>
    </source>
</evidence>
<sequence length="103" mass="11409">MKEEKKQKKNKHWNRVDLVQHVQEEMGKETTKALAESAVGAVLDALKMGIRKASTVQLIGFGTFRVVHRKARMGVNPKTGERLKIKASKSVRFAPGKGLKAGL</sequence>
<evidence type="ECO:0000256" key="4">
    <source>
        <dbReference type="RuleBase" id="RU003939"/>
    </source>
</evidence>
<dbReference type="RefSeq" id="WP_142658945.1">
    <property type="nucleotide sequence ID" value="NZ_CABFVA020000002.1"/>
</dbReference>
<gene>
    <name evidence="5" type="primary">hup</name>
    <name evidence="5" type="ORF">MAMT_00054</name>
</gene>
<dbReference type="InterPro" id="IPR000119">
    <property type="entry name" value="Hist_DNA-bd"/>
</dbReference>
<dbReference type="PANTHER" id="PTHR33175:SF3">
    <property type="entry name" value="DNA-BINDING PROTEIN HU-BETA"/>
    <property type="match status" value="1"/>
</dbReference>
<dbReference type="Gene3D" id="4.10.520.10">
    <property type="entry name" value="IHF-like DNA-binding proteins"/>
    <property type="match status" value="1"/>
</dbReference>
<dbReference type="PROSITE" id="PS00045">
    <property type="entry name" value="HISTONE_LIKE"/>
    <property type="match status" value="1"/>
</dbReference>
<dbReference type="InterPro" id="IPR020816">
    <property type="entry name" value="Histone-like_DNA-bd_CS"/>
</dbReference>
<dbReference type="CDD" id="cd13831">
    <property type="entry name" value="HU"/>
    <property type="match status" value="1"/>
</dbReference>
<keyword evidence="6" id="KW-1185">Reference proteome</keyword>
<reference evidence="5 6" key="1">
    <citation type="submission" date="2019-09" db="EMBL/GenBank/DDBJ databases">
        <authorList>
            <person name="Cremers G."/>
        </authorList>
    </citation>
    <scope>NUCLEOTIDE SEQUENCE [LARGE SCALE GENOMIC DNA]</scope>
    <source>
        <strain evidence="5">4A</strain>
    </source>
</reference>
<accession>A0A5E6M4V9</accession>
<dbReference type="EMBL" id="CABFVA020000002">
    <property type="protein sequence ID" value="VVM04391.1"/>
    <property type="molecule type" value="Genomic_DNA"/>
</dbReference>
<dbReference type="SMART" id="SM00411">
    <property type="entry name" value="BHL"/>
    <property type="match status" value="1"/>
</dbReference>
<keyword evidence="3 5" id="KW-0238">DNA-binding</keyword>
<dbReference type="OrthoDB" id="9799835at2"/>
<dbReference type="PRINTS" id="PR01727">
    <property type="entry name" value="DNABINDINGHU"/>
</dbReference>
<dbReference type="Pfam" id="PF00216">
    <property type="entry name" value="Bac_DNA_binding"/>
    <property type="match status" value="1"/>
</dbReference>